<dbReference type="Pfam" id="PF10988">
    <property type="entry name" value="DUF2807"/>
    <property type="match status" value="1"/>
</dbReference>
<name>A0A370QFC7_9FLAO</name>
<dbReference type="EMBL" id="QRAO01000002">
    <property type="protein sequence ID" value="RDK87068.1"/>
    <property type="molecule type" value="Genomic_DNA"/>
</dbReference>
<feature type="region of interest" description="Disordered" evidence="1">
    <location>
        <begin position="221"/>
        <end position="242"/>
    </location>
</feature>
<evidence type="ECO:0000256" key="1">
    <source>
        <dbReference type="SAM" id="MobiDB-lite"/>
    </source>
</evidence>
<organism evidence="4 5">
    <name type="scientific">Marinirhabdus gelatinilytica</name>
    <dbReference type="NCBI Taxonomy" id="1703343"/>
    <lineage>
        <taxon>Bacteria</taxon>
        <taxon>Pseudomonadati</taxon>
        <taxon>Bacteroidota</taxon>
        <taxon>Flavobacteriia</taxon>
        <taxon>Flavobacteriales</taxon>
        <taxon>Flavobacteriaceae</taxon>
    </lineage>
</organism>
<dbReference type="AlphaFoldDB" id="A0A370QFC7"/>
<dbReference type="OrthoDB" id="5585143at2"/>
<feature type="chain" id="PRO_5016926319" evidence="2">
    <location>
        <begin position="21"/>
        <end position="242"/>
    </location>
</feature>
<feature type="compositionally biased region" description="Polar residues" evidence="1">
    <location>
        <begin position="230"/>
        <end position="242"/>
    </location>
</feature>
<accession>A0A370QFC7</accession>
<gene>
    <name evidence="4" type="ORF">C8D94_102248</name>
</gene>
<reference evidence="4 5" key="1">
    <citation type="submission" date="2018-07" db="EMBL/GenBank/DDBJ databases">
        <title>Genomic Encyclopedia of Type Strains, Phase IV (KMG-IV): sequencing the most valuable type-strain genomes for metagenomic binning, comparative biology and taxonomic classification.</title>
        <authorList>
            <person name="Goeker M."/>
        </authorList>
    </citation>
    <scope>NUCLEOTIDE SEQUENCE [LARGE SCALE GENOMIC DNA]</scope>
    <source>
        <strain evidence="4 5">DSM 101478</strain>
    </source>
</reference>
<feature type="domain" description="Putative auto-transporter adhesin head GIN" evidence="3">
    <location>
        <begin position="44"/>
        <end position="226"/>
    </location>
</feature>
<evidence type="ECO:0000259" key="3">
    <source>
        <dbReference type="Pfam" id="PF10988"/>
    </source>
</evidence>
<dbReference type="Gene3D" id="2.160.20.120">
    <property type="match status" value="1"/>
</dbReference>
<evidence type="ECO:0000313" key="5">
    <source>
        <dbReference type="Proteomes" id="UP000255317"/>
    </source>
</evidence>
<keyword evidence="5" id="KW-1185">Reference proteome</keyword>
<evidence type="ECO:0000313" key="4">
    <source>
        <dbReference type="EMBL" id="RDK87068.1"/>
    </source>
</evidence>
<feature type="signal peptide" evidence="2">
    <location>
        <begin position="1"/>
        <end position="20"/>
    </location>
</feature>
<sequence length="242" mass="25382">MKTLKIILLTIATVTLSSCNFDIGFNQTHGNGNVTTETRSVTEDFTKVRGSSGLDVYLSKGTTASIKVEADENLHEIIDTEIQNGTLHVKTANSHNIGKSKAKKVFVTYVALDEVASSSGADVIVDGTLEAENLTLDSSSGSDLEINVFAKTLYVDCSSGADIKVSGRASELTADASSGSEIDAKDLLVVNCKAEVSSGAEITVNVKDNLEVDASSGGDVNYYGNPTAVKDNSSKSGSVRKM</sequence>
<keyword evidence="2" id="KW-0732">Signal</keyword>
<protein>
    <submittedName>
        <fullName evidence="4">Putative autotransporter adhesin-like protein</fullName>
    </submittedName>
</protein>
<dbReference type="InterPro" id="IPR021255">
    <property type="entry name" value="DUF2807"/>
</dbReference>
<dbReference type="Proteomes" id="UP000255317">
    <property type="component" value="Unassembled WGS sequence"/>
</dbReference>
<evidence type="ECO:0000256" key="2">
    <source>
        <dbReference type="SAM" id="SignalP"/>
    </source>
</evidence>
<dbReference type="RefSeq" id="WP_115123272.1">
    <property type="nucleotide sequence ID" value="NZ_QRAO01000002.1"/>
</dbReference>
<proteinExistence type="predicted"/>
<dbReference type="PROSITE" id="PS51257">
    <property type="entry name" value="PROKAR_LIPOPROTEIN"/>
    <property type="match status" value="1"/>
</dbReference>
<comment type="caution">
    <text evidence="4">The sequence shown here is derived from an EMBL/GenBank/DDBJ whole genome shotgun (WGS) entry which is preliminary data.</text>
</comment>